<reference evidence="1" key="1">
    <citation type="submission" date="2018-05" db="EMBL/GenBank/DDBJ databases">
        <title>Draft genome of Mucuna pruriens seed.</title>
        <authorList>
            <person name="Nnadi N.E."/>
            <person name="Vos R."/>
            <person name="Hasami M.H."/>
            <person name="Devisetty U.K."/>
            <person name="Aguiy J.C."/>
        </authorList>
    </citation>
    <scope>NUCLEOTIDE SEQUENCE [LARGE SCALE GENOMIC DNA]</scope>
    <source>
        <strain evidence="1">JCA_2017</strain>
    </source>
</reference>
<protein>
    <submittedName>
        <fullName evidence="1">Uncharacterized protein</fullName>
    </submittedName>
</protein>
<sequence>MELEDLDMEFDWSQVDIHNNITPSLLNNPAFGLQQVLVPNVKTFSGFPHSYSILLLTGTKFMVVVQDSVGTVVITENHDQAQNTQHTFGFQEEAISSSRINPTQLVVDDHNQLPQLSPNSSAPLLDETQQSYYIPSMVGLISEGVGSSVQGQDITSMNYYNQISHMQNNNLPMMHDLGRHNDHDTSNQMLVPHILANNNFSGIDLQPSSYPTFFQQNPMESGAGNETTNGHFMTNQRSPLYALNNHAINPLSAWNSPSWLTTETTLSSRFSQSD</sequence>
<dbReference type="OrthoDB" id="1436136at2759"/>
<dbReference type="Proteomes" id="UP000257109">
    <property type="component" value="Unassembled WGS sequence"/>
</dbReference>
<accession>A0A371E3A7</accession>
<feature type="non-terminal residue" evidence="1">
    <location>
        <position position="1"/>
    </location>
</feature>
<name>A0A371E3A7_MUCPR</name>
<evidence type="ECO:0000313" key="1">
    <source>
        <dbReference type="EMBL" id="RDX60516.1"/>
    </source>
</evidence>
<dbReference type="AlphaFoldDB" id="A0A371E3A7"/>
<gene>
    <name evidence="1" type="ORF">CR513_61337</name>
</gene>
<comment type="caution">
    <text evidence="1">The sequence shown here is derived from an EMBL/GenBank/DDBJ whole genome shotgun (WGS) entry which is preliminary data.</text>
</comment>
<dbReference type="EMBL" id="QJKJ01016811">
    <property type="protein sequence ID" value="RDX60516.1"/>
    <property type="molecule type" value="Genomic_DNA"/>
</dbReference>
<proteinExistence type="predicted"/>
<keyword evidence="2" id="KW-1185">Reference proteome</keyword>
<evidence type="ECO:0000313" key="2">
    <source>
        <dbReference type="Proteomes" id="UP000257109"/>
    </source>
</evidence>
<organism evidence="1 2">
    <name type="scientific">Mucuna pruriens</name>
    <name type="common">Velvet bean</name>
    <name type="synonym">Dolichos pruriens</name>
    <dbReference type="NCBI Taxonomy" id="157652"/>
    <lineage>
        <taxon>Eukaryota</taxon>
        <taxon>Viridiplantae</taxon>
        <taxon>Streptophyta</taxon>
        <taxon>Embryophyta</taxon>
        <taxon>Tracheophyta</taxon>
        <taxon>Spermatophyta</taxon>
        <taxon>Magnoliopsida</taxon>
        <taxon>eudicotyledons</taxon>
        <taxon>Gunneridae</taxon>
        <taxon>Pentapetalae</taxon>
        <taxon>rosids</taxon>
        <taxon>fabids</taxon>
        <taxon>Fabales</taxon>
        <taxon>Fabaceae</taxon>
        <taxon>Papilionoideae</taxon>
        <taxon>50 kb inversion clade</taxon>
        <taxon>NPAAA clade</taxon>
        <taxon>indigoferoid/millettioid clade</taxon>
        <taxon>Phaseoleae</taxon>
        <taxon>Mucuna</taxon>
    </lineage>
</organism>